<dbReference type="InterPro" id="IPR043130">
    <property type="entry name" value="CDP-OH_PTrfase_TM_dom"/>
</dbReference>
<evidence type="ECO:0000256" key="11">
    <source>
        <dbReference type="ARBA" id="ARBA00023136"/>
    </source>
</evidence>
<dbReference type="InterPro" id="IPR048254">
    <property type="entry name" value="CDP_ALCOHOL_P_TRANSF_CS"/>
</dbReference>
<dbReference type="OrthoDB" id="9777147at2"/>
<evidence type="ECO:0000256" key="4">
    <source>
        <dbReference type="ARBA" id="ARBA00013174"/>
    </source>
</evidence>
<evidence type="ECO:0000256" key="13">
    <source>
        <dbReference type="ARBA" id="ARBA00023264"/>
    </source>
</evidence>
<evidence type="ECO:0000256" key="16">
    <source>
        <dbReference type="SAM" id="Phobius"/>
    </source>
</evidence>
<dbReference type="PROSITE" id="PS00379">
    <property type="entry name" value="CDP_ALCOHOL_P_TRANSF"/>
    <property type="match status" value="1"/>
</dbReference>
<dbReference type="GO" id="GO:0012505">
    <property type="term" value="C:endomembrane system"/>
    <property type="evidence" value="ECO:0007669"/>
    <property type="project" value="UniProtKB-SubCell"/>
</dbReference>
<feature type="transmembrane region" description="Helical" evidence="16">
    <location>
        <begin position="228"/>
        <end position="257"/>
    </location>
</feature>
<dbReference type="PANTHER" id="PTHR14269">
    <property type="entry name" value="CDP-DIACYLGLYCEROL--GLYCEROL-3-PHOSPHATE 3-PHOSPHATIDYLTRANSFERASE-RELATED"/>
    <property type="match status" value="1"/>
</dbReference>
<gene>
    <name evidence="17" type="primary">pssA</name>
    <name evidence="17" type="ORF">FTW19_09265</name>
</gene>
<evidence type="ECO:0000256" key="9">
    <source>
        <dbReference type="ARBA" id="ARBA00022989"/>
    </source>
</evidence>
<dbReference type="GO" id="GO:0016020">
    <property type="term" value="C:membrane"/>
    <property type="evidence" value="ECO:0007669"/>
    <property type="project" value="InterPro"/>
</dbReference>
<dbReference type="InterPro" id="IPR004533">
    <property type="entry name" value="CDP-diaglyc--ser_O-PTrfase"/>
</dbReference>
<accession>A0A5B9ECV3</accession>
<evidence type="ECO:0000256" key="3">
    <source>
        <dbReference type="ARBA" id="ARBA00010441"/>
    </source>
</evidence>
<organism evidence="17 18">
    <name type="scientific">Terriglobus albidus</name>
    <dbReference type="NCBI Taxonomy" id="1592106"/>
    <lineage>
        <taxon>Bacteria</taxon>
        <taxon>Pseudomonadati</taxon>
        <taxon>Acidobacteriota</taxon>
        <taxon>Terriglobia</taxon>
        <taxon>Terriglobales</taxon>
        <taxon>Acidobacteriaceae</taxon>
        <taxon>Terriglobus</taxon>
    </lineage>
</organism>
<evidence type="ECO:0000313" key="18">
    <source>
        <dbReference type="Proteomes" id="UP000321820"/>
    </source>
</evidence>
<dbReference type="InterPro" id="IPR000462">
    <property type="entry name" value="CDP-OH_P_trans"/>
</dbReference>
<dbReference type="InterPro" id="IPR050324">
    <property type="entry name" value="CDP-alcohol_PTase-I"/>
</dbReference>
<evidence type="ECO:0000256" key="5">
    <source>
        <dbReference type="ARBA" id="ARBA00017171"/>
    </source>
</evidence>
<feature type="transmembrane region" description="Helical" evidence="16">
    <location>
        <begin position="190"/>
        <end position="207"/>
    </location>
</feature>
<protein>
    <recommendedName>
        <fullName evidence="5">CDP-diacylglycerol--serine O-phosphatidyltransferase</fullName>
        <ecNumber evidence="4">2.7.8.8</ecNumber>
    </recommendedName>
    <alternativeName>
        <fullName evidence="14">Phosphatidylserine synthase</fullName>
    </alternativeName>
</protein>
<dbReference type="RefSeq" id="WP_147647357.1">
    <property type="nucleotide sequence ID" value="NZ_CP042806.1"/>
</dbReference>
<dbReference type="EMBL" id="CP042806">
    <property type="protein sequence ID" value="QEE28167.1"/>
    <property type="molecule type" value="Genomic_DNA"/>
</dbReference>
<evidence type="ECO:0000256" key="6">
    <source>
        <dbReference type="ARBA" id="ARBA00022516"/>
    </source>
</evidence>
<comment type="subcellular location">
    <subcellularLocation>
        <location evidence="2">Endomembrane system</location>
        <topology evidence="2">Multi-pass membrane protein</topology>
    </subcellularLocation>
</comment>
<keyword evidence="9 16" id="KW-1133">Transmembrane helix</keyword>
<evidence type="ECO:0000256" key="2">
    <source>
        <dbReference type="ARBA" id="ARBA00004127"/>
    </source>
</evidence>
<comment type="similarity">
    <text evidence="3 15">Belongs to the CDP-alcohol phosphatidyltransferase class-I family.</text>
</comment>
<keyword evidence="11 16" id="KW-0472">Membrane</keyword>
<name>A0A5B9ECV3_9BACT</name>
<evidence type="ECO:0000256" key="8">
    <source>
        <dbReference type="ARBA" id="ARBA00022692"/>
    </source>
</evidence>
<keyword evidence="13" id="KW-1208">Phospholipid metabolism</keyword>
<proteinExistence type="inferred from homology"/>
<comment type="catalytic activity">
    <reaction evidence="1">
        <text>a CDP-1,2-diacyl-sn-glycerol + L-serine = a 1,2-diacyl-sn-glycero-3-phospho-L-serine + CMP + H(+)</text>
        <dbReference type="Rhea" id="RHEA:16913"/>
        <dbReference type="ChEBI" id="CHEBI:15378"/>
        <dbReference type="ChEBI" id="CHEBI:33384"/>
        <dbReference type="ChEBI" id="CHEBI:57262"/>
        <dbReference type="ChEBI" id="CHEBI:58332"/>
        <dbReference type="ChEBI" id="CHEBI:60377"/>
        <dbReference type="EC" id="2.7.8.8"/>
    </reaction>
</comment>
<dbReference type="PANTHER" id="PTHR14269:SF61">
    <property type="entry name" value="CDP-DIACYLGLYCEROL--SERINE O-PHOSPHATIDYLTRANSFERASE"/>
    <property type="match status" value="1"/>
</dbReference>
<feature type="transmembrane region" description="Helical" evidence="16">
    <location>
        <begin position="15"/>
        <end position="34"/>
    </location>
</feature>
<dbReference type="NCBIfam" id="TIGR00473">
    <property type="entry name" value="pssA"/>
    <property type="match status" value="1"/>
</dbReference>
<evidence type="ECO:0000256" key="12">
    <source>
        <dbReference type="ARBA" id="ARBA00023209"/>
    </source>
</evidence>
<keyword evidence="7 15" id="KW-0808">Transferase</keyword>
<evidence type="ECO:0000256" key="7">
    <source>
        <dbReference type="ARBA" id="ARBA00022679"/>
    </source>
</evidence>
<keyword evidence="6" id="KW-0444">Lipid biosynthesis</keyword>
<evidence type="ECO:0000256" key="15">
    <source>
        <dbReference type="RuleBase" id="RU003750"/>
    </source>
</evidence>
<dbReference type="GO" id="GO:0003882">
    <property type="term" value="F:CDP-diacylglycerol-serine O-phosphatidyltransferase activity"/>
    <property type="evidence" value="ECO:0007669"/>
    <property type="project" value="UniProtKB-EC"/>
</dbReference>
<reference evidence="17 18" key="1">
    <citation type="submission" date="2019-08" db="EMBL/GenBank/DDBJ databases">
        <title>Complete genome sequence of Terriglobus albidus strain ORNL.</title>
        <authorList>
            <person name="Podar M."/>
        </authorList>
    </citation>
    <scope>NUCLEOTIDE SEQUENCE [LARGE SCALE GENOMIC DNA]</scope>
    <source>
        <strain evidence="17 18">ORNL</strain>
    </source>
</reference>
<keyword evidence="18" id="KW-1185">Reference proteome</keyword>
<dbReference type="Gene3D" id="1.20.120.1760">
    <property type="match status" value="1"/>
</dbReference>
<keyword evidence="10" id="KW-0443">Lipid metabolism</keyword>
<dbReference type="EC" id="2.7.8.8" evidence="4"/>
<keyword evidence="8 16" id="KW-0812">Transmembrane</keyword>
<dbReference type="Proteomes" id="UP000321820">
    <property type="component" value="Chromosome"/>
</dbReference>
<evidence type="ECO:0000256" key="10">
    <source>
        <dbReference type="ARBA" id="ARBA00023098"/>
    </source>
</evidence>
<feature type="transmembrane region" description="Helical" evidence="16">
    <location>
        <begin position="161"/>
        <end position="178"/>
    </location>
</feature>
<dbReference type="AlphaFoldDB" id="A0A5B9ECV3"/>
<keyword evidence="12" id="KW-0594">Phospholipid biosynthesis</keyword>
<evidence type="ECO:0000256" key="14">
    <source>
        <dbReference type="ARBA" id="ARBA00032361"/>
    </source>
</evidence>
<dbReference type="KEGG" id="talb:FTW19_09265"/>
<dbReference type="GO" id="GO:0008654">
    <property type="term" value="P:phospholipid biosynthetic process"/>
    <property type="evidence" value="ECO:0007669"/>
    <property type="project" value="UniProtKB-KW"/>
</dbReference>
<evidence type="ECO:0000256" key="1">
    <source>
        <dbReference type="ARBA" id="ARBA00000287"/>
    </source>
</evidence>
<sequence>MVELSERRPKQPRRAMYVLPSLFTAGNIAVGYYAVMQSLQAVSTGDPRYFDRAAIAIAFAMPFDALDGRIARMTNTASEFGKELDSLADVITFGVAPSILAYLWGFRMLPMVGHLVFRQKVMDLGLFICFLFLICGASRLARFNITKDPKPQNPGRPDRKYFVGMPIPAAAGVVASVVHCFDGQPIDNIWIALVWLSFVAFVGFLMVSRWRFWSGKEINLSRGHPFRLLILLTLAVVPLFLWSGITLITLALSYTVYGLFSRVSYGWMRRRRTQAAL</sequence>
<evidence type="ECO:0000313" key="17">
    <source>
        <dbReference type="EMBL" id="QEE28167.1"/>
    </source>
</evidence>
<feature type="transmembrane region" description="Helical" evidence="16">
    <location>
        <begin position="124"/>
        <end position="141"/>
    </location>
</feature>
<dbReference type="Pfam" id="PF01066">
    <property type="entry name" value="CDP-OH_P_transf"/>
    <property type="match status" value="1"/>
</dbReference>